<reference evidence="2" key="1">
    <citation type="submission" date="2021-01" db="EMBL/GenBank/DDBJ databases">
        <title>Whole genome shotgun sequence of Cellulomonas chitinilytica NBRC 110799.</title>
        <authorList>
            <person name="Komaki H."/>
            <person name="Tamura T."/>
        </authorList>
    </citation>
    <scope>NUCLEOTIDE SEQUENCE</scope>
    <source>
        <strain evidence="2">NBRC 110799</strain>
    </source>
</reference>
<keyword evidence="1" id="KW-1133">Transmembrane helix</keyword>
<keyword evidence="1" id="KW-0812">Transmembrane</keyword>
<evidence type="ECO:0000313" key="3">
    <source>
        <dbReference type="Proteomes" id="UP000632740"/>
    </source>
</evidence>
<dbReference type="PROSITE" id="PS51318">
    <property type="entry name" value="TAT"/>
    <property type="match status" value="1"/>
</dbReference>
<dbReference type="RefSeq" id="WP_203747082.1">
    <property type="nucleotide sequence ID" value="NZ_BONK01000001.1"/>
</dbReference>
<dbReference type="EMBL" id="BONK01000001">
    <property type="protein sequence ID" value="GIG19300.1"/>
    <property type="molecule type" value="Genomic_DNA"/>
</dbReference>
<evidence type="ECO:0000256" key="1">
    <source>
        <dbReference type="SAM" id="Phobius"/>
    </source>
</evidence>
<dbReference type="Proteomes" id="UP000632740">
    <property type="component" value="Unassembled WGS sequence"/>
</dbReference>
<evidence type="ECO:0000313" key="2">
    <source>
        <dbReference type="EMBL" id="GIG19300.1"/>
    </source>
</evidence>
<name>A0A919NYD4_9CELL</name>
<evidence type="ECO:0008006" key="4">
    <source>
        <dbReference type="Google" id="ProtNLM"/>
    </source>
</evidence>
<sequence>MQISQRNMGIDGEDEAVPPARLSRRGFIAGVGAGLGVGVLAVTTIGATPAAAATHRLHCNKNVIYVRMTGCWCVTPNYYCNYGKWCNICLGTCGSYTEIEGCC</sequence>
<keyword evidence="3" id="KW-1185">Reference proteome</keyword>
<feature type="transmembrane region" description="Helical" evidence="1">
    <location>
        <begin position="27"/>
        <end position="52"/>
    </location>
</feature>
<proteinExistence type="predicted"/>
<keyword evidence="1" id="KW-0472">Membrane</keyword>
<comment type="caution">
    <text evidence="2">The sequence shown here is derived from an EMBL/GenBank/DDBJ whole genome shotgun (WGS) entry which is preliminary data.</text>
</comment>
<dbReference type="AlphaFoldDB" id="A0A919NYD4"/>
<gene>
    <name evidence="2" type="ORF">Cch01nite_00240</name>
</gene>
<accession>A0A919NYD4</accession>
<dbReference type="InterPro" id="IPR006311">
    <property type="entry name" value="TAT_signal"/>
</dbReference>
<organism evidence="2 3">
    <name type="scientific">Cellulomonas chitinilytica</name>
    <dbReference type="NCBI Taxonomy" id="398759"/>
    <lineage>
        <taxon>Bacteria</taxon>
        <taxon>Bacillati</taxon>
        <taxon>Actinomycetota</taxon>
        <taxon>Actinomycetes</taxon>
        <taxon>Micrococcales</taxon>
        <taxon>Cellulomonadaceae</taxon>
        <taxon>Cellulomonas</taxon>
    </lineage>
</organism>
<protein>
    <recommendedName>
        <fullName evidence="4">Twin-arginine translocation signal domain-containing protein</fullName>
    </recommendedName>
</protein>